<reference evidence="2 3" key="1">
    <citation type="journal article" date="2021" name="Nat. Commun.">
        <title>Genetic determinants of endophytism in the Arabidopsis root mycobiome.</title>
        <authorList>
            <person name="Mesny F."/>
            <person name="Miyauchi S."/>
            <person name="Thiergart T."/>
            <person name="Pickel B."/>
            <person name="Atanasova L."/>
            <person name="Karlsson M."/>
            <person name="Huettel B."/>
            <person name="Barry K.W."/>
            <person name="Haridas S."/>
            <person name="Chen C."/>
            <person name="Bauer D."/>
            <person name="Andreopoulos W."/>
            <person name="Pangilinan J."/>
            <person name="LaButti K."/>
            <person name="Riley R."/>
            <person name="Lipzen A."/>
            <person name="Clum A."/>
            <person name="Drula E."/>
            <person name="Henrissat B."/>
            <person name="Kohler A."/>
            <person name="Grigoriev I.V."/>
            <person name="Martin F.M."/>
            <person name="Hacquard S."/>
        </authorList>
    </citation>
    <scope>NUCLEOTIDE SEQUENCE [LARGE SCALE GENOMIC DNA]</scope>
    <source>
        <strain evidence="2 3">MPI-SDFR-AT-0080</strain>
    </source>
</reference>
<evidence type="ECO:0000313" key="2">
    <source>
        <dbReference type="EMBL" id="KAH7056015.1"/>
    </source>
</evidence>
<dbReference type="EMBL" id="JAGTJR010000008">
    <property type="protein sequence ID" value="KAH7056015.1"/>
    <property type="molecule type" value="Genomic_DNA"/>
</dbReference>
<sequence length="274" mass="29874">MLYKELEDQDALLVKSVEIVEQKPASTPPHAQPANYKHLTPNSDLTPKKDTSAIQADPAKRKHHMTEPESPPRSSKVSRFRVPGQTPAPTPAAATESISTQVANHRSRNPFLLRPPHSGAAGRDPEGFTPLPEHFSPHRRSQKFVPGGMADTVRTWILNVGEGGSHSQLASTLSSQRMERWQPSAQPLRLHVTECVESRPGDRLRLISGNTISSPAIKPREGNSSTRAILVGPAKGSLSSIKAGDELAIAPPSWYVEIGEHSDKWLVAVNWSSN</sequence>
<organism evidence="2 3">
    <name type="scientific">Macrophomina phaseolina</name>
    <dbReference type="NCBI Taxonomy" id="35725"/>
    <lineage>
        <taxon>Eukaryota</taxon>
        <taxon>Fungi</taxon>
        <taxon>Dikarya</taxon>
        <taxon>Ascomycota</taxon>
        <taxon>Pezizomycotina</taxon>
        <taxon>Dothideomycetes</taxon>
        <taxon>Dothideomycetes incertae sedis</taxon>
        <taxon>Botryosphaeriales</taxon>
        <taxon>Botryosphaeriaceae</taxon>
        <taxon>Macrophomina</taxon>
    </lineage>
</organism>
<dbReference type="Proteomes" id="UP000774617">
    <property type="component" value="Unassembled WGS sequence"/>
</dbReference>
<keyword evidence="3" id="KW-1185">Reference proteome</keyword>
<evidence type="ECO:0000313" key="3">
    <source>
        <dbReference type="Proteomes" id="UP000774617"/>
    </source>
</evidence>
<comment type="caution">
    <text evidence="2">The sequence shown here is derived from an EMBL/GenBank/DDBJ whole genome shotgun (WGS) entry which is preliminary data.</text>
</comment>
<evidence type="ECO:0008006" key="4">
    <source>
        <dbReference type="Google" id="ProtNLM"/>
    </source>
</evidence>
<feature type="region of interest" description="Disordered" evidence="1">
    <location>
        <begin position="23"/>
        <end position="145"/>
    </location>
</feature>
<name>A0ABQ8GHV3_9PEZI</name>
<accession>A0ABQ8GHV3</accession>
<protein>
    <recommendedName>
        <fullName evidence="4">Cupin RmlC-type</fullName>
    </recommendedName>
</protein>
<proteinExistence type="predicted"/>
<gene>
    <name evidence="2" type="ORF">B0J12DRAFT_439852</name>
</gene>
<evidence type="ECO:0000256" key="1">
    <source>
        <dbReference type="SAM" id="MobiDB-lite"/>
    </source>
</evidence>